<feature type="domain" description="N-acetyltransferase" evidence="1">
    <location>
        <begin position="4"/>
        <end position="212"/>
    </location>
</feature>
<dbReference type="EMBL" id="JAGGJX010000001">
    <property type="protein sequence ID" value="MBP1854838.1"/>
    <property type="molecule type" value="Genomic_DNA"/>
</dbReference>
<dbReference type="SUPFAM" id="SSF55729">
    <property type="entry name" value="Acyl-CoA N-acyltransferases (Nat)"/>
    <property type="match status" value="1"/>
</dbReference>
<keyword evidence="3" id="KW-1185">Reference proteome</keyword>
<dbReference type="PROSITE" id="PS51186">
    <property type="entry name" value="GNAT"/>
    <property type="match status" value="1"/>
</dbReference>
<dbReference type="RefSeq" id="WP_209456280.1">
    <property type="nucleotide sequence ID" value="NZ_BAAACS010000013.1"/>
</dbReference>
<dbReference type="Gene3D" id="3.40.630.30">
    <property type="match status" value="1"/>
</dbReference>
<evidence type="ECO:0000259" key="1">
    <source>
        <dbReference type="PROSITE" id="PS51186"/>
    </source>
</evidence>
<organism evidence="2 3">
    <name type="scientific">Metaclostridioides mangenotii</name>
    <dbReference type="NCBI Taxonomy" id="1540"/>
    <lineage>
        <taxon>Bacteria</taxon>
        <taxon>Bacillati</taxon>
        <taxon>Bacillota</taxon>
        <taxon>Clostridia</taxon>
        <taxon>Peptostreptococcales</taxon>
        <taxon>Peptostreptococcaceae</taxon>
        <taxon>Metaclostridioides</taxon>
    </lineage>
</organism>
<dbReference type="Proteomes" id="UP000767291">
    <property type="component" value="Unassembled WGS sequence"/>
</dbReference>
<accession>A0ABS4EA65</accession>
<gene>
    <name evidence="2" type="ORF">J2Z43_001228</name>
</gene>
<protein>
    <submittedName>
        <fullName evidence="2">Ribosomal protein S18 acetylase RimI-like enzyme</fullName>
    </submittedName>
</protein>
<dbReference type="Pfam" id="PF00583">
    <property type="entry name" value="Acetyltransf_1"/>
    <property type="match status" value="1"/>
</dbReference>
<reference evidence="2 3" key="1">
    <citation type="submission" date="2021-03" db="EMBL/GenBank/DDBJ databases">
        <title>Genomic Encyclopedia of Type Strains, Phase IV (KMG-IV): sequencing the most valuable type-strain genomes for metagenomic binning, comparative biology and taxonomic classification.</title>
        <authorList>
            <person name="Goeker M."/>
        </authorList>
    </citation>
    <scope>NUCLEOTIDE SEQUENCE [LARGE SCALE GENOMIC DNA]</scope>
    <source>
        <strain evidence="2 3">DSM 1289</strain>
    </source>
</reference>
<sequence>MDKVLFRKIRKSDFREIESIINKSFGLYKYVDNPIVLRYFLKTYLYSCLVEQTFNCIAEKNGKFVGVILGQSKKDYQYIKHLPYLLLLGFYSSLMITTAKLFKCDINEYKILRKTYKELLIDSEKDFDGVLTLFAVTQECQGYGVGNKLLNNLFQYLKYKSTNNIYLFTDTTCNYGFYDSHGFIRQGEKSITITRENELSTLNIFLYGININLM</sequence>
<comment type="caution">
    <text evidence="2">The sequence shown here is derived from an EMBL/GenBank/DDBJ whole genome shotgun (WGS) entry which is preliminary data.</text>
</comment>
<dbReference type="InterPro" id="IPR000182">
    <property type="entry name" value="GNAT_dom"/>
</dbReference>
<evidence type="ECO:0000313" key="3">
    <source>
        <dbReference type="Proteomes" id="UP000767291"/>
    </source>
</evidence>
<proteinExistence type="predicted"/>
<dbReference type="InterPro" id="IPR016181">
    <property type="entry name" value="Acyl_CoA_acyltransferase"/>
</dbReference>
<evidence type="ECO:0000313" key="2">
    <source>
        <dbReference type="EMBL" id="MBP1854838.1"/>
    </source>
</evidence>
<name>A0ABS4EA65_9FIRM</name>